<proteinExistence type="predicted"/>
<dbReference type="SUPFAM" id="SSF143744">
    <property type="entry name" value="GlcG-like"/>
    <property type="match status" value="1"/>
</dbReference>
<dbReference type="GO" id="GO:0006620">
    <property type="term" value="P:post-translational protein targeting to endoplasmic reticulum membrane"/>
    <property type="evidence" value="ECO:0007669"/>
    <property type="project" value="TreeGrafter"/>
</dbReference>
<dbReference type="OMA" id="AWIDRKR"/>
<dbReference type="VEuPathDB" id="FungiDB:SOCG_03344"/>
<dbReference type="InterPro" id="IPR038084">
    <property type="entry name" value="PduO/GlcC-like_sf"/>
</dbReference>
<evidence type="ECO:0000313" key="1">
    <source>
        <dbReference type="EMBL" id="EPX74131.1"/>
    </source>
</evidence>
<dbReference type="EMBL" id="KE503206">
    <property type="protein sequence ID" value="EPX74131.1"/>
    <property type="molecule type" value="Genomic_DNA"/>
</dbReference>
<dbReference type="PANTHER" id="PTHR28255:SF1">
    <property type="entry name" value="UPF0303 PROTEIN YBR137W"/>
    <property type="match status" value="1"/>
</dbReference>
<dbReference type="RefSeq" id="XP_013017286.1">
    <property type="nucleotide sequence ID" value="XM_013161832.1"/>
</dbReference>
<protein>
    <submittedName>
        <fullName evidence="1">Uncharacterized protein</fullName>
    </submittedName>
</protein>
<evidence type="ECO:0000313" key="2">
    <source>
        <dbReference type="Proteomes" id="UP000016088"/>
    </source>
</evidence>
<dbReference type="Gene3D" id="3.30.450.150">
    <property type="entry name" value="Haem-degrading domain"/>
    <property type="match status" value="1"/>
</dbReference>
<dbReference type="PIRSF" id="PIRSF008757">
    <property type="entry name" value="UCP008757"/>
    <property type="match status" value="1"/>
</dbReference>
<accession>S9PYI1</accession>
<sequence length="188" mass="20924">MSSVNFDTILEKSHELEDRFLRAPKSDPALLQKIVEEQEHVLRFPSISYSDCYSLGEIIRKLYSEAKYTAPIVIDMVINGHQVFHAAFDGSSPDNDAFIKRKYATVNRFHMASFRMGLMMTQGGTTMSGKYNVPEEEYGAFGGGFPITLSSGVQIGVICVSGLRQVQDHCIIVRAIAQLLQNRPTASN</sequence>
<dbReference type="Proteomes" id="UP000016088">
    <property type="component" value="Unassembled WGS sequence"/>
</dbReference>
<gene>
    <name evidence="1" type="ORF">SOCG_03344</name>
</gene>
<dbReference type="InterPro" id="IPR005624">
    <property type="entry name" value="PduO/GlcC-like"/>
</dbReference>
<dbReference type="GeneID" id="25032316"/>
<reference evidence="1 2" key="1">
    <citation type="journal article" date="2011" name="Science">
        <title>Comparative functional genomics of the fission yeasts.</title>
        <authorList>
            <person name="Rhind N."/>
            <person name="Chen Z."/>
            <person name="Yassour M."/>
            <person name="Thompson D.A."/>
            <person name="Haas B.J."/>
            <person name="Habib N."/>
            <person name="Wapinski I."/>
            <person name="Roy S."/>
            <person name="Lin M.F."/>
            <person name="Heiman D.I."/>
            <person name="Young S.K."/>
            <person name="Furuya K."/>
            <person name="Guo Y."/>
            <person name="Pidoux A."/>
            <person name="Chen H.M."/>
            <person name="Robbertse B."/>
            <person name="Goldberg J.M."/>
            <person name="Aoki K."/>
            <person name="Bayne E.H."/>
            <person name="Berlin A.M."/>
            <person name="Desjardins C.A."/>
            <person name="Dobbs E."/>
            <person name="Dukaj L."/>
            <person name="Fan L."/>
            <person name="FitzGerald M.G."/>
            <person name="French C."/>
            <person name="Gujja S."/>
            <person name="Hansen K."/>
            <person name="Keifenheim D."/>
            <person name="Levin J.Z."/>
            <person name="Mosher R.A."/>
            <person name="Mueller C.A."/>
            <person name="Pfiffner J."/>
            <person name="Priest M."/>
            <person name="Russ C."/>
            <person name="Smialowska A."/>
            <person name="Swoboda P."/>
            <person name="Sykes S.M."/>
            <person name="Vaughn M."/>
            <person name="Vengrova S."/>
            <person name="Yoder R."/>
            <person name="Zeng Q."/>
            <person name="Allshire R."/>
            <person name="Baulcombe D."/>
            <person name="Birren B.W."/>
            <person name="Brown W."/>
            <person name="Ekwall K."/>
            <person name="Kellis M."/>
            <person name="Leatherwood J."/>
            <person name="Levin H."/>
            <person name="Margalit H."/>
            <person name="Martienssen R."/>
            <person name="Nieduszynski C.A."/>
            <person name="Spatafora J.W."/>
            <person name="Friedman N."/>
            <person name="Dalgaard J.Z."/>
            <person name="Baumann P."/>
            <person name="Niki H."/>
            <person name="Regev A."/>
            <person name="Nusbaum C."/>
        </authorList>
    </citation>
    <scope>NUCLEOTIDE SEQUENCE [LARGE SCALE GENOMIC DNA]</scope>
    <source>
        <strain evidence="2">yFS286</strain>
    </source>
</reference>
<dbReference type="AlphaFoldDB" id="S9PYI1"/>
<organism evidence="1 2">
    <name type="scientific">Schizosaccharomyces octosporus (strain yFS286)</name>
    <name type="common">Fission yeast</name>
    <name type="synonym">Octosporomyces octosporus</name>
    <dbReference type="NCBI Taxonomy" id="483514"/>
    <lineage>
        <taxon>Eukaryota</taxon>
        <taxon>Fungi</taxon>
        <taxon>Dikarya</taxon>
        <taxon>Ascomycota</taxon>
        <taxon>Taphrinomycotina</taxon>
        <taxon>Schizosaccharomycetes</taxon>
        <taxon>Schizosaccharomycetales</taxon>
        <taxon>Schizosaccharomycetaceae</taxon>
        <taxon>Schizosaccharomyces</taxon>
    </lineage>
</organism>
<dbReference type="Pfam" id="PF03928">
    <property type="entry name" value="HbpS-like"/>
    <property type="match status" value="1"/>
</dbReference>
<name>S9PYI1_SCHOY</name>
<keyword evidence="2" id="KW-1185">Reference proteome</keyword>
<dbReference type="eggNOG" id="ENOG502S03S">
    <property type="taxonomic scope" value="Eukaryota"/>
</dbReference>
<dbReference type="OrthoDB" id="2209940at2759"/>
<dbReference type="InterPro" id="IPR010371">
    <property type="entry name" value="YBR137W-like"/>
</dbReference>
<dbReference type="PANTHER" id="PTHR28255">
    <property type="match status" value="1"/>
</dbReference>
<dbReference type="HOGENOM" id="CLU_101036_2_2_1"/>
<dbReference type="GO" id="GO:0072380">
    <property type="term" value="C:TRC complex"/>
    <property type="evidence" value="ECO:0007669"/>
    <property type="project" value="TreeGrafter"/>
</dbReference>